<dbReference type="PANTHER" id="PTHR35871">
    <property type="entry name" value="EXPRESSED PROTEIN"/>
    <property type="match status" value="1"/>
</dbReference>
<dbReference type="InParanoid" id="A0A1C7MUT6"/>
<comment type="caution">
    <text evidence="1">The sequence shown here is derived from an EMBL/GenBank/DDBJ whole genome shotgun (WGS) entry which is preliminary data.</text>
</comment>
<organism evidence="1 2">
    <name type="scientific">Choanephora cucurbitarum</name>
    <dbReference type="NCBI Taxonomy" id="101091"/>
    <lineage>
        <taxon>Eukaryota</taxon>
        <taxon>Fungi</taxon>
        <taxon>Fungi incertae sedis</taxon>
        <taxon>Mucoromycota</taxon>
        <taxon>Mucoromycotina</taxon>
        <taxon>Mucoromycetes</taxon>
        <taxon>Mucorales</taxon>
        <taxon>Mucorineae</taxon>
        <taxon>Choanephoraceae</taxon>
        <taxon>Choanephoroideae</taxon>
        <taxon>Choanephora</taxon>
    </lineage>
</organism>
<evidence type="ECO:0000313" key="2">
    <source>
        <dbReference type="Proteomes" id="UP000093000"/>
    </source>
</evidence>
<name>A0A1C7MUT6_9FUNG</name>
<accession>A0A1C7MUT6</accession>
<feature type="non-terminal residue" evidence="1">
    <location>
        <position position="1"/>
    </location>
</feature>
<keyword evidence="2" id="KW-1185">Reference proteome</keyword>
<dbReference type="PANTHER" id="PTHR35871:SF1">
    <property type="entry name" value="CXC1-LIKE CYSTEINE CLUSTER ASSOCIATED WITH KDZ TRANSPOSASES DOMAIN-CONTAINING PROTEIN"/>
    <property type="match status" value="1"/>
</dbReference>
<proteinExistence type="predicted"/>
<dbReference type="Proteomes" id="UP000093000">
    <property type="component" value="Unassembled WGS sequence"/>
</dbReference>
<dbReference type="AlphaFoldDB" id="A0A1C7MUT6"/>
<reference evidence="1 2" key="1">
    <citation type="submission" date="2016-03" db="EMBL/GenBank/DDBJ databases">
        <title>Choanephora cucurbitarum.</title>
        <authorList>
            <person name="Min B."/>
            <person name="Park H."/>
            <person name="Park J.-H."/>
            <person name="Shin H.-D."/>
            <person name="Choi I.-G."/>
        </authorList>
    </citation>
    <scope>NUCLEOTIDE SEQUENCE [LARGE SCALE GENOMIC DNA]</scope>
    <source>
        <strain evidence="1 2">KUS-F28377</strain>
    </source>
</reference>
<dbReference type="OrthoDB" id="10044727at2759"/>
<protein>
    <submittedName>
        <fullName evidence="1">Uncharacterized protein</fullName>
    </submittedName>
</protein>
<gene>
    <name evidence="1" type="ORF">A0J61_11403</name>
</gene>
<evidence type="ECO:0000313" key="1">
    <source>
        <dbReference type="EMBL" id="OBZ80548.1"/>
    </source>
</evidence>
<sequence>NHVRRVINPEALTVRPVTDKVTALSEASMSKYLKEWGFEKKSNGKDYVYFDGYERDDVRLYRLDWARKMMMWREKMEVYPRDNEEEALEPIVQEGEKKKVLVTHDESTFYANDARKE</sequence>
<dbReference type="EMBL" id="LUGH01001994">
    <property type="protein sequence ID" value="OBZ80548.1"/>
    <property type="molecule type" value="Genomic_DNA"/>
</dbReference>